<dbReference type="Proteomes" id="UP000014760">
    <property type="component" value="Unassembled WGS sequence"/>
</dbReference>
<dbReference type="PANTHER" id="PTHR46504">
    <property type="entry name" value="TRNASE Z TRZ1"/>
    <property type="match status" value="1"/>
</dbReference>
<dbReference type="EMBL" id="AMQN01001945">
    <property type="status" value="NOT_ANNOTATED_CDS"/>
    <property type="molecule type" value="Genomic_DNA"/>
</dbReference>
<evidence type="ECO:0000313" key="1">
    <source>
        <dbReference type="EMBL" id="ELT99514.1"/>
    </source>
</evidence>
<proteinExistence type="predicted"/>
<dbReference type="InterPro" id="IPR036866">
    <property type="entry name" value="RibonucZ/Hydroxyglut_hydro"/>
</dbReference>
<accession>R7U0I4</accession>
<dbReference type="SUPFAM" id="SSF56281">
    <property type="entry name" value="Metallo-hydrolase/oxidoreductase"/>
    <property type="match status" value="1"/>
</dbReference>
<dbReference type="STRING" id="283909.R7U0I4"/>
<dbReference type="OMA" id="VVFVPPC"/>
<dbReference type="OrthoDB" id="527344at2759"/>
<dbReference type="HOGENOM" id="CLU_054121_1_0_1"/>
<dbReference type="EnsemblMetazoa" id="CapteT108450">
    <property type="protein sequence ID" value="CapteP108450"/>
    <property type="gene ID" value="CapteG108450"/>
</dbReference>
<dbReference type="PANTHER" id="PTHR46504:SF2">
    <property type="entry name" value="TRNASE Z TRZ1"/>
    <property type="match status" value="1"/>
</dbReference>
<feature type="non-terminal residue" evidence="1">
    <location>
        <position position="1"/>
    </location>
</feature>
<dbReference type="AlphaFoldDB" id="R7U0I4"/>
<reference evidence="3" key="1">
    <citation type="submission" date="2012-12" db="EMBL/GenBank/DDBJ databases">
        <authorList>
            <person name="Hellsten U."/>
            <person name="Grimwood J."/>
            <person name="Chapman J.A."/>
            <person name="Shapiro H."/>
            <person name="Aerts A."/>
            <person name="Otillar R.P."/>
            <person name="Terry A.Y."/>
            <person name="Boore J.L."/>
            <person name="Simakov O."/>
            <person name="Marletaz F."/>
            <person name="Cho S.-J."/>
            <person name="Edsinger-Gonzales E."/>
            <person name="Havlak P."/>
            <person name="Kuo D.-H."/>
            <person name="Larsson T."/>
            <person name="Lv J."/>
            <person name="Arendt D."/>
            <person name="Savage R."/>
            <person name="Osoegawa K."/>
            <person name="de Jong P."/>
            <person name="Lindberg D.R."/>
            <person name="Seaver E.C."/>
            <person name="Weisblat D.A."/>
            <person name="Putnam N.H."/>
            <person name="Grigoriev I.V."/>
            <person name="Rokhsar D.S."/>
        </authorList>
    </citation>
    <scope>NUCLEOTIDE SEQUENCE</scope>
    <source>
        <strain evidence="3">I ESC-2004</strain>
    </source>
</reference>
<dbReference type="Gene3D" id="3.60.15.10">
    <property type="entry name" value="Ribonuclease Z/Hydroxyacylglutathione hydrolase-like"/>
    <property type="match status" value="1"/>
</dbReference>
<reference evidence="1 3" key="2">
    <citation type="journal article" date="2013" name="Nature">
        <title>Insights into bilaterian evolution from three spiralian genomes.</title>
        <authorList>
            <person name="Simakov O."/>
            <person name="Marletaz F."/>
            <person name="Cho S.J."/>
            <person name="Edsinger-Gonzales E."/>
            <person name="Havlak P."/>
            <person name="Hellsten U."/>
            <person name="Kuo D.H."/>
            <person name="Larsson T."/>
            <person name="Lv J."/>
            <person name="Arendt D."/>
            <person name="Savage R."/>
            <person name="Osoegawa K."/>
            <person name="de Jong P."/>
            <person name="Grimwood J."/>
            <person name="Chapman J.A."/>
            <person name="Shapiro H."/>
            <person name="Aerts A."/>
            <person name="Otillar R.P."/>
            <person name="Terry A.Y."/>
            <person name="Boore J.L."/>
            <person name="Grigoriev I.V."/>
            <person name="Lindberg D.R."/>
            <person name="Seaver E.C."/>
            <person name="Weisblat D.A."/>
            <person name="Putnam N.H."/>
            <person name="Rokhsar D.S."/>
        </authorList>
    </citation>
    <scope>NUCLEOTIDE SEQUENCE</scope>
    <source>
        <strain evidence="1 3">I ESC-2004</strain>
    </source>
</reference>
<keyword evidence="3" id="KW-1185">Reference proteome</keyword>
<evidence type="ECO:0000313" key="3">
    <source>
        <dbReference type="Proteomes" id="UP000014760"/>
    </source>
</evidence>
<organism evidence="1">
    <name type="scientific">Capitella teleta</name>
    <name type="common">Polychaete worm</name>
    <dbReference type="NCBI Taxonomy" id="283909"/>
    <lineage>
        <taxon>Eukaryota</taxon>
        <taxon>Metazoa</taxon>
        <taxon>Spiralia</taxon>
        <taxon>Lophotrochozoa</taxon>
        <taxon>Annelida</taxon>
        <taxon>Polychaeta</taxon>
        <taxon>Sedentaria</taxon>
        <taxon>Scolecida</taxon>
        <taxon>Capitellidae</taxon>
        <taxon>Capitella</taxon>
    </lineage>
</organism>
<reference evidence="2" key="3">
    <citation type="submission" date="2015-06" db="UniProtKB">
        <authorList>
            <consortium name="EnsemblMetazoa"/>
        </authorList>
    </citation>
    <scope>IDENTIFICATION</scope>
</reference>
<sequence>LLICSHGHTDHIAGIASHAAKRSLYNMRPASYYIPAHLEKPLDLIAETFSQLNESQEGRGRINTCVVTPTSEPIQLPNGYKVKVFPTQHRVASQGYIVYRSEKLRKPEYANLKNEEMRELIQSGIDFSYLKETPLLAYTGDTLPEIYDEPFTPDLLRVRLLITEATYIDDNPSAIPKAREWGHTHLQEIIDRKEKFRDLERILLVHFSDKYSARYIRQRTAEMLPNNLKQKVILGITSLNRP</sequence>
<dbReference type="EMBL" id="KB306824">
    <property type="protein sequence ID" value="ELT99514.1"/>
    <property type="molecule type" value="Genomic_DNA"/>
</dbReference>
<gene>
    <name evidence="1" type="ORF">CAPTEDRAFT_108450</name>
</gene>
<name>R7U0I4_CAPTE</name>
<evidence type="ECO:0000313" key="2">
    <source>
        <dbReference type="EnsemblMetazoa" id="CapteP108450"/>
    </source>
</evidence>
<protein>
    <submittedName>
        <fullName evidence="1 2">Uncharacterized protein</fullName>
    </submittedName>
</protein>